<dbReference type="eggNOG" id="ENOG502S263">
    <property type="taxonomic scope" value="Eukaryota"/>
</dbReference>
<dbReference type="PANTHER" id="PTHR35020:SF4">
    <property type="entry name" value="N-ACETYLGLUCOSAMINE-INDUCED PROTEIN 1"/>
    <property type="match status" value="1"/>
</dbReference>
<dbReference type="GO" id="GO:0006044">
    <property type="term" value="P:N-acetylglucosamine metabolic process"/>
    <property type="evidence" value="ECO:0007669"/>
    <property type="project" value="TreeGrafter"/>
</dbReference>
<dbReference type="KEGG" id="bcom:BAUCODRAFT_63054"/>
<dbReference type="HOGENOM" id="CLU_075862_1_0_1"/>
<dbReference type="OMA" id="KNWAALK"/>
<reference evidence="1 2" key="1">
    <citation type="journal article" date="2012" name="PLoS Pathog.">
        <title>Diverse lifestyles and strategies of plant pathogenesis encoded in the genomes of eighteen Dothideomycetes fungi.</title>
        <authorList>
            <person name="Ohm R.A."/>
            <person name="Feau N."/>
            <person name="Henrissat B."/>
            <person name="Schoch C.L."/>
            <person name="Horwitz B.A."/>
            <person name="Barry K.W."/>
            <person name="Condon B.J."/>
            <person name="Copeland A.C."/>
            <person name="Dhillon B."/>
            <person name="Glaser F."/>
            <person name="Hesse C.N."/>
            <person name="Kosti I."/>
            <person name="LaButti K."/>
            <person name="Lindquist E.A."/>
            <person name="Lucas S."/>
            <person name="Salamov A.A."/>
            <person name="Bradshaw R.E."/>
            <person name="Ciuffetti L."/>
            <person name="Hamelin R.C."/>
            <person name="Kema G.H.J."/>
            <person name="Lawrence C."/>
            <person name="Scott J.A."/>
            <person name="Spatafora J.W."/>
            <person name="Turgeon B.G."/>
            <person name="de Wit P.J.G.M."/>
            <person name="Zhong S."/>
            <person name="Goodwin S.B."/>
            <person name="Grigoriev I.V."/>
        </authorList>
    </citation>
    <scope>NUCLEOTIDE SEQUENCE [LARGE SCALE GENOMIC DNA]</scope>
    <source>
        <strain evidence="1 2">UAMH 10762</strain>
    </source>
</reference>
<evidence type="ECO:0008006" key="3">
    <source>
        <dbReference type="Google" id="ProtNLM"/>
    </source>
</evidence>
<dbReference type="AlphaFoldDB" id="M2LYQ0"/>
<accession>M2LYQ0</accession>
<dbReference type="GeneID" id="19116042"/>
<proteinExistence type="predicted"/>
<evidence type="ECO:0000313" key="1">
    <source>
        <dbReference type="EMBL" id="EMC99832.1"/>
    </source>
</evidence>
<dbReference type="Proteomes" id="UP000011761">
    <property type="component" value="Unassembled WGS sequence"/>
</dbReference>
<dbReference type="OrthoDB" id="10053431at2759"/>
<organism evidence="1 2">
    <name type="scientific">Baudoinia panamericana (strain UAMH 10762)</name>
    <name type="common">Angels' share fungus</name>
    <name type="synonym">Baudoinia compniacensis (strain UAMH 10762)</name>
    <dbReference type="NCBI Taxonomy" id="717646"/>
    <lineage>
        <taxon>Eukaryota</taxon>
        <taxon>Fungi</taxon>
        <taxon>Dikarya</taxon>
        <taxon>Ascomycota</taxon>
        <taxon>Pezizomycotina</taxon>
        <taxon>Dothideomycetes</taxon>
        <taxon>Dothideomycetidae</taxon>
        <taxon>Mycosphaerellales</taxon>
        <taxon>Teratosphaeriaceae</taxon>
        <taxon>Baudoinia</taxon>
    </lineage>
</organism>
<dbReference type="PANTHER" id="PTHR35020">
    <property type="entry name" value="N-ACETYLGLUCOSAMINE-INDUCED PROTEIN 1"/>
    <property type="match status" value="1"/>
</dbReference>
<name>M2LYQ0_BAUPA</name>
<evidence type="ECO:0000313" key="2">
    <source>
        <dbReference type="Proteomes" id="UP000011761"/>
    </source>
</evidence>
<dbReference type="Pfam" id="PF12239">
    <property type="entry name" value="DUF3605"/>
    <property type="match status" value="1"/>
</dbReference>
<gene>
    <name evidence="1" type="ORF">BAUCODRAFT_63054</name>
</gene>
<dbReference type="GO" id="GO:0005737">
    <property type="term" value="C:cytoplasm"/>
    <property type="evidence" value="ECO:0007669"/>
    <property type="project" value="TreeGrafter"/>
</dbReference>
<keyword evidence="2" id="KW-1185">Reference proteome</keyword>
<dbReference type="RefSeq" id="XP_007673084.1">
    <property type="nucleotide sequence ID" value="XM_007674894.1"/>
</dbReference>
<dbReference type="EMBL" id="KB445551">
    <property type="protein sequence ID" value="EMC99832.1"/>
    <property type="molecule type" value="Genomic_DNA"/>
</dbReference>
<dbReference type="InterPro" id="IPR022036">
    <property type="entry name" value="DUF3605"/>
</dbReference>
<sequence>MPYVTKGVTTTETTSNDPTAFWNVNLPVDQKTAECPGYLQYAFGDEKERAVLSTPDHLFHRLTWPEVQQVIRDNRLDLFLRLGSQLHLYRKYCVELVQQYGSVMNFAMQERLQWTDLNPKAAPFENPSDYRILYNDWPYGVDHRIVHLVVWTKYVFPSDPSTTDLTPQARRQINDFVDEVFVSNCGREDVIWFRNWAALKSIHAVEHFHVMLYDPDPEFVRGVTGGDVALAEKVKADDGADGLRSLESRRH</sequence>
<protein>
    <recommendedName>
        <fullName evidence="3">N-acetylglucosamine-induced protein 1</fullName>
    </recommendedName>
</protein>